<sequence>MMNYDSFLTVGIWGTVSKGQVTPLRKICNSSFEALACLTDFYNLHSSSNEDRHGRKTTSSH</sequence>
<dbReference type="Proteomes" id="UP000008311">
    <property type="component" value="Unassembled WGS sequence"/>
</dbReference>
<organism evidence="1 2">
    <name type="scientific">Ricinus communis</name>
    <name type="common">Castor bean</name>
    <dbReference type="NCBI Taxonomy" id="3988"/>
    <lineage>
        <taxon>Eukaryota</taxon>
        <taxon>Viridiplantae</taxon>
        <taxon>Streptophyta</taxon>
        <taxon>Embryophyta</taxon>
        <taxon>Tracheophyta</taxon>
        <taxon>Spermatophyta</taxon>
        <taxon>Magnoliopsida</taxon>
        <taxon>eudicotyledons</taxon>
        <taxon>Gunneridae</taxon>
        <taxon>Pentapetalae</taxon>
        <taxon>rosids</taxon>
        <taxon>fabids</taxon>
        <taxon>Malpighiales</taxon>
        <taxon>Euphorbiaceae</taxon>
        <taxon>Acalyphoideae</taxon>
        <taxon>Acalypheae</taxon>
        <taxon>Ricinus</taxon>
    </lineage>
</organism>
<evidence type="ECO:0000313" key="2">
    <source>
        <dbReference type="Proteomes" id="UP000008311"/>
    </source>
</evidence>
<accession>B9RL49</accession>
<evidence type="ECO:0000313" key="1">
    <source>
        <dbReference type="EMBL" id="EEF47964.1"/>
    </source>
</evidence>
<reference evidence="2" key="1">
    <citation type="journal article" date="2010" name="Nat. Biotechnol.">
        <title>Draft genome sequence of the oilseed species Ricinus communis.</title>
        <authorList>
            <person name="Chan A.P."/>
            <person name="Crabtree J."/>
            <person name="Zhao Q."/>
            <person name="Lorenzi H."/>
            <person name="Orvis J."/>
            <person name="Puiu D."/>
            <person name="Melake-Berhan A."/>
            <person name="Jones K.M."/>
            <person name="Redman J."/>
            <person name="Chen G."/>
            <person name="Cahoon E.B."/>
            <person name="Gedil M."/>
            <person name="Stanke M."/>
            <person name="Haas B.J."/>
            <person name="Wortman J.R."/>
            <person name="Fraser-Liggett C.M."/>
            <person name="Ravel J."/>
            <person name="Rabinowicz P.D."/>
        </authorList>
    </citation>
    <scope>NUCLEOTIDE SEQUENCE [LARGE SCALE GENOMIC DNA]</scope>
    <source>
        <strain evidence="2">cv. Hale</strain>
    </source>
</reference>
<dbReference type="EMBL" id="EQ973786">
    <property type="protein sequence ID" value="EEF47964.1"/>
    <property type="molecule type" value="Genomic_DNA"/>
</dbReference>
<protein>
    <submittedName>
        <fullName evidence="1">Uncharacterized protein</fullName>
    </submittedName>
</protein>
<dbReference type="AlphaFoldDB" id="B9RL49"/>
<gene>
    <name evidence="1" type="ORF">RCOM_0945780</name>
</gene>
<name>B9RL49_RICCO</name>
<dbReference type="InParanoid" id="B9RL49"/>
<keyword evidence="2" id="KW-1185">Reference proteome</keyword>
<proteinExistence type="predicted"/>